<evidence type="ECO:0000313" key="2">
    <source>
        <dbReference type="Proteomes" id="UP001146793"/>
    </source>
</evidence>
<gene>
    <name evidence="1" type="ORF">M0812_16419</name>
</gene>
<keyword evidence="1" id="KW-0255">Endonuclease</keyword>
<dbReference type="EMBL" id="JANTQA010000032">
    <property type="protein sequence ID" value="KAJ3440361.1"/>
    <property type="molecule type" value="Genomic_DNA"/>
</dbReference>
<organism evidence="1 2">
    <name type="scientific">Anaeramoeba flamelloides</name>
    <dbReference type="NCBI Taxonomy" id="1746091"/>
    <lineage>
        <taxon>Eukaryota</taxon>
        <taxon>Metamonada</taxon>
        <taxon>Anaeramoebidae</taxon>
        <taxon>Anaeramoeba</taxon>
    </lineage>
</organism>
<proteinExistence type="predicted"/>
<dbReference type="GO" id="GO:0004519">
    <property type="term" value="F:endonuclease activity"/>
    <property type="evidence" value="ECO:0007669"/>
    <property type="project" value="UniProtKB-KW"/>
</dbReference>
<keyword evidence="1" id="KW-0378">Hydrolase</keyword>
<dbReference type="AlphaFoldDB" id="A0AAV7ZGY9"/>
<reference evidence="1" key="1">
    <citation type="submission" date="2022-08" db="EMBL/GenBank/DDBJ databases">
        <title>Novel sulphate-reducing endosymbionts in the free-living metamonad Anaeramoeba.</title>
        <authorList>
            <person name="Jerlstrom-Hultqvist J."/>
            <person name="Cepicka I."/>
            <person name="Gallot-Lavallee L."/>
            <person name="Salas-Leiva D."/>
            <person name="Curtis B.A."/>
            <person name="Zahonova K."/>
            <person name="Pipaliya S."/>
            <person name="Dacks J."/>
            <person name="Roger A.J."/>
        </authorList>
    </citation>
    <scope>NUCLEOTIDE SEQUENCE</scope>
    <source>
        <strain evidence="1">Busselton2</strain>
    </source>
</reference>
<accession>A0AAV7ZGY9</accession>
<dbReference type="SUPFAM" id="SSF56219">
    <property type="entry name" value="DNase I-like"/>
    <property type="match status" value="1"/>
</dbReference>
<sequence length="190" mass="22452">METFSIINKPIPLRTMRRGDQEIEIWDESSKIDLYIKTFLDKKEKTNKNIKILKYDQKNTPKFINRGQNTQNRNNITIKIATFNIGGLGREIKTESLEMFLYHNNIDLALIQETRKNKSLFLRKYKAISKKSYGKGRRKGGLSRIFKPFLNLFITEKLINHEDFMAVNLNEYSIINCYGRLREQKPKKLS</sequence>
<protein>
    <submittedName>
        <fullName evidence="1">Ap endonuclease</fullName>
    </submittedName>
</protein>
<dbReference type="Proteomes" id="UP001146793">
    <property type="component" value="Unassembled WGS sequence"/>
</dbReference>
<dbReference type="Gene3D" id="3.60.10.10">
    <property type="entry name" value="Endonuclease/exonuclease/phosphatase"/>
    <property type="match status" value="1"/>
</dbReference>
<evidence type="ECO:0000313" key="1">
    <source>
        <dbReference type="EMBL" id="KAJ3440361.1"/>
    </source>
</evidence>
<keyword evidence="1" id="KW-0540">Nuclease</keyword>
<dbReference type="InterPro" id="IPR036691">
    <property type="entry name" value="Endo/exonu/phosph_ase_sf"/>
</dbReference>
<name>A0AAV7ZGY9_9EUKA</name>
<comment type="caution">
    <text evidence="1">The sequence shown here is derived from an EMBL/GenBank/DDBJ whole genome shotgun (WGS) entry which is preliminary data.</text>
</comment>